<reference evidence="8" key="1">
    <citation type="submission" date="2020-10" db="EMBL/GenBank/DDBJ databases">
        <authorList>
            <person name="Gilroy R."/>
        </authorList>
    </citation>
    <scope>NUCLEOTIDE SEQUENCE</scope>
    <source>
        <strain evidence="8">CHK184-25365</strain>
    </source>
</reference>
<evidence type="ECO:0000256" key="2">
    <source>
        <dbReference type="ARBA" id="ARBA00022448"/>
    </source>
</evidence>
<dbReference type="AlphaFoldDB" id="A0A9D1ALY4"/>
<dbReference type="PROSITE" id="PS50893">
    <property type="entry name" value="ABC_TRANSPORTER_2"/>
    <property type="match status" value="1"/>
</dbReference>
<comment type="caution">
    <text evidence="8">The sequence shown here is derived from an EMBL/GenBank/DDBJ whole genome shotgun (WGS) entry which is preliminary data.</text>
</comment>
<dbReference type="InterPro" id="IPR050166">
    <property type="entry name" value="ABC_transporter_ATP-bind"/>
</dbReference>
<dbReference type="EMBL" id="DVGY01000168">
    <property type="protein sequence ID" value="HIR41636.1"/>
    <property type="molecule type" value="Genomic_DNA"/>
</dbReference>
<dbReference type="GO" id="GO:0005886">
    <property type="term" value="C:plasma membrane"/>
    <property type="evidence" value="ECO:0007669"/>
    <property type="project" value="UniProtKB-SubCell"/>
</dbReference>
<evidence type="ECO:0000256" key="3">
    <source>
        <dbReference type="ARBA" id="ARBA00022475"/>
    </source>
</evidence>
<keyword evidence="2" id="KW-0813">Transport</keyword>
<dbReference type="PANTHER" id="PTHR42788:SF7">
    <property type="entry name" value="NITRATE ABC TRANSPORTER ATP-BINDING PROTEIN"/>
    <property type="match status" value="1"/>
</dbReference>
<protein>
    <submittedName>
        <fullName evidence="8">ATP-binding cassette domain-containing protein</fullName>
    </submittedName>
</protein>
<keyword evidence="4" id="KW-0547">Nucleotide-binding</keyword>
<proteinExistence type="predicted"/>
<name>A0A9D1ALY4_9FIRM</name>
<evidence type="ECO:0000256" key="4">
    <source>
        <dbReference type="ARBA" id="ARBA00022741"/>
    </source>
</evidence>
<keyword evidence="6" id="KW-0472">Membrane</keyword>
<dbReference type="Pfam" id="PF00005">
    <property type="entry name" value="ABC_tran"/>
    <property type="match status" value="1"/>
</dbReference>
<dbReference type="PANTHER" id="PTHR42788">
    <property type="entry name" value="TAURINE IMPORT ATP-BINDING PROTEIN-RELATED"/>
    <property type="match status" value="1"/>
</dbReference>
<sequence length="267" mass="29478">MLKITDLHKTFLKGTPNAHHALRGINLTLNDGDFVTVIGSNGAGKSTLFNAIAGSFLCDSGSIVLDGQDITFVKEHRRAKQISRMFQDPMLGTAPDLTIQENMALAYSKSVKGMLSWALSKQDAQLFRETLAQLNMGIEDRMKTKMGQLSGGQRQAVALMMCTLVTPRLLLLDEHTAALDPVTAEKVLDITREVVAKHSITTMMITHNIASALSMGNRTIMMEQGQIVLDLSGPERDSLDVPGLLDLYRQRCNRELDNDRMLLNHDN</sequence>
<reference evidence="8" key="2">
    <citation type="journal article" date="2021" name="PeerJ">
        <title>Extensive microbial diversity within the chicken gut microbiome revealed by metagenomics and culture.</title>
        <authorList>
            <person name="Gilroy R."/>
            <person name="Ravi A."/>
            <person name="Getino M."/>
            <person name="Pursley I."/>
            <person name="Horton D.L."/>
            <person name="Alikhan N.F."/>
            <person name="Baker D."/>
            <person name="Gharbi K."/>
            <person name="Hall N."/>
            <person name="Watson M."/>
            <person name="Adriaenssens E.M."/>
            <person name="Foster-Nyarko E."/>
            <person name="Jarju S."/>
            <person name="Secka A."/>
            <person name="Antonio M."/>
            <person name="Oren A."/>
            <person name="Chaudhuri R.R."/>
            <person name="La Ragione R."/>
            <person name="Hildebrand F."/>
            <person name="Pallen M.J."/>
        </authorList>
    </citation>
    <scope>NUCLEOTIDE SEQUENCE</scope>
    <source>
        <strain evidence="8">CHK184-25365</strain>
    </source>
</reference>
<organism evidence="8 9">
    <name type="scientific">Candidatus Egerieicola pullicola</name>
    <dbReference type="NCBI Taxonomy" id="2840775"/>
    <lineage>
        <taxon>Bacteria</taxon>
        <taxon>Bacillati</taxon>
        <taxon>Bacillota</taxon>
        <taxon>Clostridia</taxon>
        <taxon>Eubacteriales</taxon>
        <taxon>Oscillospiraceae</taxon>
        <taxon>Oscillospiraceae incertae sedis</taxon>
        <taxon>Candidatus Egerieicola</taxon>
    </lineage>
</organism>
<dbReference type="SUPFAM" id="SSF52540">
    <property type="entry name" value="P-loop containing nucleoside triphosphate hydrolases"/>
    <property type="match status" value="1"/>
</dbReference>
<feature type="domain" description="ABC transporter" evidence="7">
    <location>
        <begin position="2"/>
        <end position="249"/>
    </location>
</feature>
<dbReference type="GO" id="GO:0016887">
    <property type="term" value="F:ATP hydrolysis activity"/>
    <property type="evidence" value="ECO:0007669"/>
    <property type="project" value="InterPro"/>
</dbReference>
<evidence type="ECO:0000256" key="1">
    <source>
        <dbReference type="ARBA" id="ARBA00004202"/>
    </source>
</evidence>
<evidence type="ECO:0000313" key="9">
    <source>
        <dbReference type="Proteomes" id="UP000886749"/>
    </source>
</evidence>
<accession>A0A9D1ALY4</accession>
<keyword evidence="5 8" id="KW-0067">ATP-binding</keyword>
<evidence type="ECO:0000313" key="8">
    <source>
        <dbReference type="EMBL" id="HIR41636.1"/>
    </source>
</evidence>
<evidence type="ECO:0000256" key="6">
    <source>
        <dbReference type="ARBA" id="ARBA00023136"/>
    </source>
</evidence>
<dbReference type="InterPro" id="IPR027417">
    <property type="entry name" value="P-loop_NTPase"/>
</dbReference>
<dbReference type="SMART" id="SM00382">
    <property type="entry name" value="AAA"/>
    <property type="match status" value="1"/>
</dbReference>
<evidence type="ECO:0000259" key="7">
    <source>
        <dbReference type="PROSITE" id="PS50893"/>
    </source>
</evidence>
<dbReference type="Proteomes" id="UP000886749">
    <property type="component" value="Unassembled WGS sequence"/>
</dbReference>
<gene>
    <name evidence="8" type="ORF">IAB36_07405</name>
</gene>
<keyword evidence="3" id="KW-1003">Cell membrane</keyword>
<comment type="subcellular location">
    <subcellularLocation>
        <location evidence="1">Cell membrane</location>
        <topology evidence="1">Peripheral membrane protein</topology>
    </subcellularLocation>
</comment>
<dbReference type="InterPro" id="IPR003593">
    <property type="entry name" value="AAA+_ATPase"/>
</dbReference>
<dbReference type="GO" id="GO:0005524">
    <property type="term" value="F:ATP binding"/>
    <property type="evidence" value="ECO:0007669"/>
    <property type="project" value="UniProtKB-KW"/>
</dbReference>
<dbReference type="Gene3D" id="3.40.50.300">
    <property type="entry name" value="P-loop containing nucleotide triphosphate hydrolases"/>
    <property type="match status" value="1"/>
</dbReference>
<dbReference type="InterPro" id="IPR003439">
    <property type="entry name" value="ABC_transporter-like_ATP-bd"/>
</dbReference>
<evidence type="ECO:0000256" key="5">
    <source>
        <dbReference type="ARBA" id="ARBA00022840"/>
    </source>
</evidence>